<dbReference type="PROSITE" id="PS50048">
    <property type="entry name" value="ZN2_CY6_FUNGAL_2"/>
    <property type="match status" value="1"/>
</dbReference>
<evidence type="ECO:0000256" key="4">
    <source>
        <dbReference type="ARBA" id="ARBA00023163"/>
    </source>
</evidence>
<dbReference type="InterPro" id="IPR036864">
    <property type="entry name" value="Zn2-C6_fun-type_DNA-bd_sf"/>
</dbReference>
<feature type="compositionally biased region" description="Pro residues" evidence="6">
    <location>
        <begin position="693"/>
        <end position="706"/>
    </location>
</feature>
<evidence type="ECO:0000256" key="1">
    <source>
        <dbReference type="ARBA" id="ARBA00004123"/>
    </source>
</evidence>
<gene>
    <name evidence="8" type="ORF">SeLEV6574_g05402</name>
</gene>
<dbReference type="InterPro" id="IPR050815">
    <property type="entry name" value="TF_fung"/>
</dbReference>
<dbReference type="CDD" id="cd00067">
    <property type="entry name" value="GAL4"/>
    <property type="match status" value="1"/>
</dbReference>
<dbReference type="PANTHER" id="PTHR47338:SF5">
    <property type="entry name" value="ZN(II)2CYS6 TRANSCRIPTION FACTOR (EUROFUNG)"/>
    <property type="match status" value="1"/>
</dbReference>
<evidence type="ECO:0000256" key="5">
    <source>
        <dbReference type="ARBA" id="ARBA00023242"/>
    </source>
</evidence>
<dbReference type="PANTHER" id="PTHR47338">
    <property type="entry name" value="ZN(II)2CYS6 TRANSCRIPTION FACTOR (EUROFUNG)-RELATED"/>
    <property type="match status" value="1"/>
</dbReference>
<proteinExistence type="predicted"/>
<organism evidence="8 9">
    <name type="scientific">Synchytrium endobioticum</name>
    <dbReference type="NCBI Taxonomy" id="286115"/>
    <lineage>
        <taxon>Eukaryota</taxon>
        <taxon>Fungi</taxon>
        <taxon>Fungi incertae sedis</taxon>
        <taxon>Chytridiomycota</taxon>
        <taxon>Chytridiomycota incertae sedis</taxon>
        <taxon>Chytridiomycetes</taxon>
        <taxon>Synchytriales</taxon>
        <taxon>Synchytriaceae</taxon>
        <taxon>Synchytrium</taxon>
    </lineage>
</organism>
<sequence length="841" mass="92422">MDDDPNSPDSSTSGNQHQDADQQPKRKRITQACDACNKKKVKCDGAKPVCSNCARSSLVCTYSRGAKKRGPRAGYIESLENRLKEMEALLKPLQNVPAVNSAVSGLNSDPMPGHSDGMSPEGRRRKGKGKQMDGKTSSGSESERGNSDSGSALGDDTLGPHHPCYDSYVTNGACQAPSLSPEVAAELVELFFHYVYPVLPLVHKNTFMRTYTNESPLLLNAMYALSARYSTHPAVRTNPAAMYSSGDVFYVRARELVDNYMDVPSSTTVSALLALAMYAAGSGRGSAAWMYSGMAIRMAQELKLNVEPEFEEAYAASGRLSWLERETRRRLWWCCFVLDRYAGAAADRSMIINEKDCRVYLPFNESLWNSVQSADDEPAGAMGPSDNFQIAVLTSTNTFTPGIPLQNPIGYFILLTKVFGKIVEYSNQFKNYQRTNPNATSNPDADYQLSILDASLRDWFASLPHWMRQIGDQFVYEISSTSASSWHTAYLHIFYHTCVILLHRPKMMAGLRDYPPTVQFSPSFMLCHTSAQEISQIIGKIAVTNPCFHFFTPFVGFCIFQSGLIHVMASQVSTDPGVVSTAQRNVENHVQALQGTAKFWFMAGRLHAVLKNLIESARQAVGQGTGWIPLKEKTDDSMSEDVMEPPPDVMPPVLQPPVGPRGDVSALDYHLLDGGHSGQGDAQFENRGRTPPTSQPPYPGPPPPPTQYQGSFQSYRPPPLYGNTAHQGHPPLRQTHHAMLPTYPQNHSRQLPGTTSQVVQHAGQQSSMKHGSGTAMRMPSDSSSAMTMGTPGGGVSNPVAISPLFPNLENGDRWELWGYCISPVSSFLDYVECLGLKIRLE</sequence>
<evidence type="ECO:0000259" key="7">
    <source>
        <dbReference type="PROSITE" id="PS50048"/>
    </source>
</evidence>
<dbReference type="EMBL" id="QEAM01000253">
    <property type="protein sequence ID" value="TPX42798.1"/>
    <property type="molecule type" value="Genomic_DNA"/>
</dbReference>
<dbReference type="VEuPathDB" id="FungiDB:SeMB42_g07511"/>
<feature type="compositionally biased region" description="Polar residues" evidence="6">
    <location>
        <begin position="743"/>
        <end position="769"/>
    </location>
</feature>
<keyword evidence="3" id="KW-0805">Transcription regulation</keyword>
<evidence type="ECO:0000313" key="9">
    <source>
        <dbReference type="Proteomes" id="UP000320475"/>
    </source>
</evidence>
<dbReference type="GO" id="GO:0005634">
    <property type="term" value="C:nucleus"/>
    <property type="evidence" value="ECO:0007669"/>
    <property type="project" value="UniProtKB-SubCell"/>
</dbReference>
<feature type="region of interest" description="Disordered" evidence="6">
    <location>
        <begin position="101"/>
        <end position="157"/>
    </location>
</feature>
<dbReference type="Pfam" id="PF00172">
    <property type="entry name" value="Zn_clus"/>
    <property type="match status" value="1"/>
</dbReference>
<dbReference type="Pfam" id="PF04082">
    <property type="entry name" value="Fungal_trans"/>
    <property type="match status" value="1"/>
</dbReference>
<feature type="region of interest" description="Disordered" evidence="6">
    <location>
        <begin position="628"/>
        <end position="794"/>
    </location>
</feature>
<dbReference type="GO" id="GO:0008270">
    <property type="term" value="F:zinc ion binding"/>
    <property type="evidence" value="ECO:0007669"/>
    <property type="project" value="InterPro"/>
</dbReference>
<name>A0A507CUN3_9FUNG</name>
<dbReference type="OrthoDB" id="2123952at2759"/>
<evidence type="ECO:0000256" key="6">
    <source>
        <dbReference type="SAM" id="MobiDB-lite"/>
    </source>
</evidence>
<feature type="compositionally biased region" description="Pro residues" evidence="6">
    <location>
        <begin position="644"/>
        <end position="659"/>
    </location>
</feature>
<evidence type="ECO:0000256" key="2">
    <source>
        <dbReference type="ARBA" id="ARBA00022723"/>
    </source>
</evidence>
<feature type="domain" description="Zn(2)-C6 fungal-type" evidence="7">
    <location>
        <begin position="32"/>
        <end position="62"/>
    </location>
</feature>
<keyword evidence="4" id="KW-0804">Transcription</keyword>
<evidence type="ECO:0000313" key="8">
    <source>
        <dbReference type="EMBL" id="TPX42798.1"/>
    </source>
</evidence>
<dbReference type="SMART" id="SM00066">
    <property type="entry name" value="GAL4"/>
    <property type="match status" value="1"/>
</dbReference>
<dbReference type="CDD" id="cd12148">
    <property type="entry name" value="fungal_TF_MHR"/>
    <property type="match status" value="1"/>
</dbReference>
<dbReference type="Proteomes" id="UP000320475">
    <property type="component" value="Unassembled WGS sequence"/>
</dbReference>
<dbReference type="GO" id="GO:0006351">
    <property type="term" value="P:DNA-templated transcription"/>
    <property type="evidence" value="ECO:0007669"/>
    <property type="project" value="InterPro"/>
</dbReference>
<keyword evidence="2" id="KW-0479">Metal-binding</keyword>
<reference evidence="8 9" key="1">
    <citation type="journal article" date="2019" name="Sci. Rep.">
        <title>Comparative genomics of chytrid fungi reveal insights into the obligate biotrophic and pathogenic lifestyle of Synchytrium endobioticum.</title>
        <authorList>
            <person name="van de Vossenberg B.T.L.H."/>
            <person name="Warris S."/>
            <person name="Nguyen H.D.T."/>
            <person name="van Gent-Pelzer M.P.E."/>
            <person name="Joly D.L."/>
            <person name="van de Geest H.C."/>
            <person name="Bonants P.J.M."/>
            <person name="Smith D.S."/>
            <person name="Levesque C.A."/>
            <person name="van der Lee T.A.J."/>
        </authorList>
    </citation>
    <scope>NUCLEOTIDE SEQUENCE [LARGE SCALE GENOMIC DNA]</scope>
    <source>
        <strain evidence="8 9">LEV6574</strain>
    </source>
</reference>
<protein>
    <recommendedName>
        <fullName evidence="7">Zn(2)-C6 fungal-type domain-containing protein</fullName>
    </recommendedName>
</protein>
<dbReference type="GO" id="GO:0000981">
    <property type="term" value="F:DNA-binding transcription factor activity, RNA polymerase II-specific"/>
    <property type="evidence" value="ECO:0007669"/>
    <property type="project" value="InterPro"/>
</dbReference>
<dbReference type="SMART" id="SM00906">
    <property type="entry name" value="Fungal_trans"/>
    <property type="match status" value="1"/>
</dbReference>
<accession>A0A507CUN3</accession>
<keyword evidence="5" id="KW-0539">Nucleus</keyword>
<dbReference type="Gene3D" id="4.10.240.10">
    <property type="entry name" value="Zn(2)-C6 fungal-type DNA-binding domain"/>
    <property type="match status" value="1"/>
</dbReference>
<evidence type="ECO:0000256" key="3">
    <source>
        <dbReference type="ARBA" id="ARBA00023015"/>
    </source>
</evidence>
<dbReference type="InterPro" id="IPR007219">
    <property type="entry name" value="XnlR_reg_dom"/>
</dbReference>
<comment type="caution">
    <text evidence="8">The sequence shown here is derived from an EMBL/GenBank/DDBJ whole genome shotgun (WGS) entry which is preliminary data.</text>
</comment>
<dbReference type="AlphaFoldDB" id="A0A507CUN3"/>
<comment type="subcellular location">
    <subcellularLocation>
        <location evidence="1">Nucleus</location>
    </subcellularLocation>
</comment>
<dbReference type="SUPFAM" id="SSF57701">
    <property type="entry name" value="Zn2/Cys6 DNA-binding domain"/>
    <property type="match status" value="1"/>
</dbReference>
<dbReference type="GO" id="GO:0003677">
    <property type="term" value="F:DNA binding"/>
    <property type="evidence" value="ECO:0007669"/>
    <property type="project" value="InterPro"/>
</dbReference>
<dbReference type="InterPro" id="IPR001138">
    <property type="entry name" value="Zn2Cys6_DnaBD"/>
</dbReference>
<feature type="region of interest" description="Disordered" evidence="6">
    <location>
        <begin position="1"/>
        <end position="28"/>
    </location>
</feature>